<dbReference type="Proteomes" id="UP000029922">
    <property type="component" value="Unassembled WGS sequence"/>
</dbReference>
<organism evidence="2 5">
    <name type="scientific">Helicobacter muridarum</name>
    <dbReference type="NCBI Taxonomy" id="216"/>
    <lineage>
        <taxon>Bacteria</taxon>
        <taxon>Pseudomonadati</taxon>
        <taxon>Campylobacterota</taxon>
        <taxon>Epsilonproteobacteria</taxon>
        <taxon>Campylobacterales</taxon>
        <taxon>Helicobacteraceae</taxon>
        <taxon>Helicobacter</taxon>
    </lineage>
</organism>
<feature type="domain" description="Uracil-DNA glycosylase-like" evidence="1">
    <location>
        <begin position="8"/>
        <end position="214"/>
    </location>
</feature>
<dbReference type="EMBL" id="UGJE01000002">
    <property type="protein sequence ID" value="STQ86895.1"/>
    <property type="molecule type" value="Genomic_DNA"/>
</dbReference>
<proteinExistence type="predicted"/>
<dbReference type="SMART" id="SM00986">
    <property type="entry name" value="UDG"/>
    <property type="match status" value="1"/>
</dbReference>
<evidence type="ECO:0000259" key="1">
    <source>
        <dbReference type="SMART" id="SM00986"/>
    </source>
</evidence>
<evidence type="ECO:0000313" key="3">
    <source>
        <dbReference type="EMBL" id="TLD99149.1"/>
    </source>
</evidence>
<evidence type="ECO:0000313" key="5">
    <source>
        <dbReference type="Proteomes" id="UP000255139"/>
    </source>
</evidence>
<accession>A0A099TWL9</accession>
<dbReference type="CDD" id="cd10032">
    <property type="entry name" value="UDG-F6_HDG"/>
    <property type="match status" value="1"/>
</dbReference>
<evidence type="ECO:0000313" key="2">
    <source>
        <dbReference type="EMBL" id="STQ86895.1"/>
    </source>
</evidence>
<keyword evidence="5" id="KW-1185">Reference proteome</keyword>
<dbReference type="Pfam" id="PF03167">
    <property type="entry name" value="UDG"/>
    <property type="match status" value="1"/>
</dbReference>
<dbReference type="RefSeq" id="WP_034558534.1">
    <property type="nucleotide sequence ID" value="NZ_FZML01000024.1"/>
</dbReference>
<dbReference type="EMBL" id="JRPD02000020">
    <property type="protein sequence ID" value="TLD99149.1"/>
    <property type="molecule type" value="Genomic_DNA"/>
</dbReference>
<evidence type="ECO:0000313" key="4">
    <source>
        <dbReference type="Proteomes" id="UP000029922"/>
    </source>
</evidence>
<dbReference type="SUPFAM" id="SSF52141">
    <property type="entry name" value="Uracil-DNA glycosylase-like"/>
    <property type="match status" value="1"/>
</dbReference>
<dbReference type="Gene3D" id="3.40.470.10">
    <property type="entry name" value="Uracil-DNA glycosylase-like domain"/>
    <property type="match status" value="1"/>
</dbReference>
<dbReference type="AlphaFoldDB" id="A0A099TWL9"/>
<name>A0A099TWL9_9HELI</name>
<reference evidence="3 4" key="1">
    <citation type="journal article" date="2014" name="Genome Announc.">
        <title>Draft genome sequences of eight enterohepatic helicobacter species isolated from both laboratory and wild rodents.</title>
        <authorList>
            <person name="Sheh A."/>
            <person name="Shen Z."/>
            <person name="Fox J.G."/>
        </authorList>
    </citation>
    <scope>NUCLEOTIDE SEQUENCE [LARGE SCALE GENOMIC DNA]</scope>
    <source>
        <strain evidence="3 4">ST1</strain>
    </source>
</reference>
<dbReference type="InterPro" id="IPR005122">
    <property type="entry name" value="Uracil-DNA_glycosylase-like"/>
</dbReference>
<sequence length="216" mass="24469">MPKHPFAPSGLTKDSKILILGSFPSVASREEGFYYAHPQNRFWRVLELLFKERSVMPNSTTPQAIFLEQNTASHIPKADYKHISLSMQSMATKIAFLKSHLFVLWDIVYSCEIIGSSDSTLKNIVFNDVFNLLHSSKIKAICLNGTKATMLFQKYCKNQNLSLMLHSHSHYKTLTPITSQKFGREIAIFSLPSTSPANAKYSLDNLLNAWKVLLEI</sequence>
<dbReference type="STRING" id="216.LS73_07050"/>
<dbReference type="Proteomes" id="UP000255139">
    <property type="component" value="Unassembled WGS sequence"/>
</dbReference>
<protein>
    <submittedName>
        <fullName evidence="2">G:T/U mismatch-specific DNA glycosylase</fullName>
    </submittedName>
    <submittedName>
        <fullName evidence="3">Uracil-DNA glycosylase family protein</fullName>
    </submittedName>
</protein>
<gene>
    <name evidence="3" type="ORF">LS73_007770</name>
    <name evidence="2" type="ORF">NCTC12714_01706</name>
</gene>
<dbReference type="InterPro" id="IPR036895">
    <property type="entry name" value="Uracil-DNA_glycosylase-like_sf"/>
</dbReference>
<reference evidence="2 5" key="2">
    <citation type="submission" date="2018-06" db="EMBL/GenBank/DDBJ databases">
        <authorList>
            <consortium name="Pathogen Informatics"/>
            <person name="Doyle S."/>
        </authorList>
    </citation>
    <scope>NUCLEOTIDE SEQUENCE [LARGE SCALE GENOMIC DNA]</scope>
    <source>
        <strain evidence="2 5">NCTC12714</strain>
    </source>
</reference>
<dbReference type="SMART" id="SM00987">
    <property type="entry name" value="UreE_C"/>
    <property type="match status" value="1"/>
</dbReference>
<dbReference type="OrthoDB" id="9799921at2"/>